<dbReference type="PROSITE" id="PS50005">
    <property type="entry name" value="TPR"/>
    <property type="match status" value="1"/>
</dbReference>
<evidence type="ECO:0000313" key="4">
    <source>
        <dbReference type="Proteomes" id="UP000257323"/>
    </source>
</evidence>
<keyword evidence="1" id="KW-0802">TPR repeat</keyword>
<dbReference type="SMART" id="SM00228">
    <property type="entry name" value="PDZ"/>
    <property type="match status" value="1"/>
</dbReference>
<dbReference type="SUPFAM" id="SSF48452">
    <property type="entry name" value="TPR-like"/>
    <property type="match status" value="1"/>
</dbReference>
<name>A0A3E2BJT1_9BACT</name>
<dbReference type="InterPro" id="IPR001478">
    <property type="entry name" value="PDZ"/>
</dbReference>
<dbReference type="InterPro" id="IPR041489">
    <property type="entry name" value="PDZ_6"/>
</dbReference>
<dbReference type="InterPro" id="IPR019734">
    <property type="entry name" value="TPR_rpt"/>
</dbReference>
<reference evidence="3 4" key="1">
    <citation type="submission" date="2018-08" db="EMBL/GenBank/DDBJ databases">
        <title>Genome analysis of the thermophilic bacterium of the candidate phylum Aminicenantes from deep subsurface aquifer revealed its physiology and ecological role.</title>
        <authorList>
            <person name="Kadnikov V.V."/>
            <person name="Mardanov A.V."/>
            <person name="Beletsky A.V."/>
            <person name="Karnachuk O.V."/>
            <person name="Ravin N.V."/>
        </authorList>
    </citation>
    <scope>NUCLEOTIDE SEQUENCE [LARGE SCALE GENOMIC DNA]</scope>
    <source>
        <strain evidence="3">BY38</strain>
    </source>
</reference>
<dbReference type="SMART" id="SM00028">
    <property type="entry name" value="TPR"/>
    <property type="match status" value="3"/>
</dbReference>
<dbReference type="Gene3D" id="1.25.40.10">
    <property type="entry name" value="Tetratricopeptide repeat domain"/>
    <property type="match status" value="2"/>
</dbReference>
<evidence type="ECO:0000313" key="3">
    <source>
        <dbReference type="EMBL" id="RFT15000.1"/>
    </source>
</evidence>
<dbReference type="InterPro" id="IPR036034">
    <property type="entry name" value="PDZ_sf"/>
</dbReference>
<comment type="caution">
    <text evidence="3">The sequence shown here is derived from an EMBL/GenBank/DDBJ whole genome shotgun (WGS) entry which is preliminary data.</text>
</comment>
<protein>
    <recommendedName>
        <fullName evidence="2">PDZ domain-containing protein</fullName>
    </recommendedName>
</protein>
<dbReference type="InterPro" id="IPR011990">
    <property type="entry name" value="TPR-like_helical_dom_sf"/>
</dbReference>
<dbReference type="Pfam" id="PF17820">
    <property type="entry name" value="PDZ_6"/>
    <property type="match status" value="1"/>
</dbReference>
<evidence type="ECO:0000256" key="1">
    <source>
        <dbReference type="PROSITE-ProRule" id="PRU00339"/>
    </source>
</evidence>
<gene>
    <name evidence="3" type="ORF">OP8BY_1110</name>
</gene>
<dbReference type="EMBL" id="QUAH01000014">
    <property type="protein sequence ID" value="RFT15000.1"/>
    <property type="molecule type" value="Genomic_DNA"/>
</dbReference>
<accession>A0A3E2BJT1</accession>
<organism evidence="3 4">
    <name type="scientific">Candidatus Saccharicenans subterraneus</name>
    <dbReference type="NCBI Taxonomy" id="2508984"/>
    <lineage>
        <taxon>Bacteria</taxon>
        <taxon>Candidatus Aminicenantota</taxon>
        <taxon>Candidatus Aminicenantia</taxon>
        <taxon>Candidatus Aminicenantales</taxon>
        <taxon>Candidatus Saccharicenantaceae</taxon>
        <taxon>Candidatus Saccharicenans</taxon>
    </lineage>
</organism>
<dbReference type="SUPFAM" id="SSF50156">
    <property type="entry name" value="PDZ domain-like"/>
    <property type="match status" value="1"/>
</dbReference>
<dbReference type="PROSITE" id="PS50106">
    <property type="entry name" value="PDZ"/>
    <property type="match status" value="1"/>
</dbReference>
<feature type="repeat" description="TPR" evidence="1">
    <location>
        <begin position="225"/>
        <end position="258"/>
    </location>
</feature>
<dbReference type="AlphaFoldDB" id="A0A3E2BJT1"/>
<evidence type="ECO:0000259" key="2">
    <source>
        <dbReference type="PROSITE" id="PS50106"/>
    </source>
</evidence>
<dbReference type="Proteomes" id="UP000257323">
    <property type="component" value="Unassembled WGS sequence"/>
</dbReference>
<dbReference type="Gene3D" id="2.30.42.10">
    <property type="match status" value="1"/>
</dbReference>
<proteinExistence type="predicted"/>
<sequence>MKTSLKGAFILSLAFFMVLFFIFSGAVSLSMPLKAGPAARAQATSQAGPVQKYRGFEVKTGIVNDQVQYSLVKENSVEFTINGKCELENIKLSVGGKQYRYAKVERVVEDGHIEKNDLFAYICYEPQALNDPQANPEEVQFKFFRGKISPVINPDYPLYATLKLSAERQGIKMPQRTLAVLNGFGSASHEFFCYLEGAGDTVPAVDSCSIPFDEVLETHYRNKNAVALMDLGDKYARRFDYEKAEKAYLKALSLPGQEDYRRLVEMYLESGQPARARQYLLGQLKRSPMNFNLHLLLARTYLYEKAYDKAIEEAEASLKLEAERGQYESYAILGRAQLGKRNYVEAIKALGQAAVLAEKECRESRELWDRFFRQEQQQPASDCRLFRVPYEQAIVYALLCLEEYDRAEKGAEALVRVAASDPYNYAWQAFASAALGKFDKAAELADQSLALFKRRGIGAGIAKGEIYPQVISVQAGTPAGRAGLKKGDRIIAVNGQDLRFFREQEEPEQALARLVRKEEKVKLLVQPAGSPELKTVEVQSEEFLNEKATPVVKLKELIGKSKYKVDPVAFRKLLDEFAGL</sequence>
<feature type="domain" description="PDZ" evidence="2">
    <location>
        <begin position="441"/>
        <end position="529"/>
    </location>
</feature>